<name>A0ABW6IC89_9CYAN</name>
<dbReference type="RefSeq" id="WP_377962896.1">
    <property type="nucleotide sequence ID" value="NZ_JBHZOL010000032.1"/>
</dbReference>
<dbReference type="EMBL" id="JBHZOL010000032">
    <property type="protein sequence ID" value="MFE4105776.1"/>
    <property type="molecule type" value="Genomic_DNA"/>
</dbReference>
<sequence length="42" mass="4840">MESSINFALLFCGIGMVNLDLVKETGDRWGQQQQWVRLSDRP</sequence>
<evidence type="ECO:0000313" key="2">
    <source>
        <dbReference type="Proteomes" id="UP001600165"/>
    </source>
</evidence>
<organism evidence="1 2">
    <name type="scientific">Almyronema epifaneia S1</name>
    <dbReference type="NCBI Taxonomy" id="2991925"/>
    <lineage>
        <taxon>Bacteria</taxon>
        <taxon>Bacillati</taxon>
        <taxon>Cyanobacteriota</taxon>
        <taxon>Cyanophyceae</taxon>
        <taxon>Nodosilineales</taxon>
        <taxon>Nodosilineaceae</taxon>
        <taxon>Almyronema</taxon>
        <taxon>Almyronema epifaneia</taxon>
    </lineage>
</organism>
<proteinExistence type="predicted"/>
<protein>
    <submittedName>
        <fullName evidence="1">Uncharacterized protein</fullName>
    </submittedName>
</protein>
<dbReference type="Proteomes" id="UP001600165">
    <property type="component" value="Unassembled WGS sequence"/>
</dbReference>
<keyword evidence="2" id="KW-1185">Reference proteome</keyword>
<accession>A0ABW6IC89</accession>
<gene>
    <name evidence="1" type="ORF">ACFVKH_05775</name>
</gene>
<comment type="caution">
    <text evidence="1">The sequence shown here is derived from an EMBL/GenBank/DDBJ whole genome shotgun (WGS) entry which is preliminary data.</text>
</comment>
<evidence type="ECO:0000313" key="1">
    <source>
        <dbReference type="EMBL" id="MFE4105776.1"/>
    </source>
</evidence>
<reference evidence="1 2" key="1">
    <citation type="submission" date="2024-10" db="EMBL/GenBank/DDBJ databases">
        <authorList>
            <person name="Ratan Roy A."/>
            <person name="Morales Sandoval P.H."/>
            <person name="De Los Santos Villalobos S."/>
            <person name="Chakraborty S."/>
            <person name="Mukherjee J."/>
        </authorList>
    </citation>
    <scope>NUCLEOTIDE SEQUENCE [LARGE SCALE GENOMIC DNA]</scope>
    <source>
        <strain evidence="1 2">S1</strain>
    </source>
</reference>